<evidence type="ECO:0000256" key="1">
    <source>
        <dbReference type="SAM" id="SignalP"/>
    </source>
</evidence>
<feature type="chain" id="PRO_5045523474" evidence="1">
    <location>
        <begin position="23"/>
        <end position="206"/>
    </location>
</feature>
<gene>
    <name evidence="2" type="ORF">L9Z73_23505</name>
</gene>
<dbReference type="InterPro" id="IPR010546">
    <property type="entry name" value="DUF1120"/>
</dbReference>
<dbReference type="SUPFAM" id="SSF49401">
    <property type="entry name" value="Bacterial adhesins"/>
    <property type="match status" value="1"/>
</dbReference>
<keyword evidence="3" id="KW-1185">Reference proteome</keyword>
<name>A0ABT0EN97_9PSED</name>
<feature type="signal peptide" evidence="1">
    <location>
        <begin position="1"/>
        <end position="22"/>
    </location>
</feature>
<dbReference type="InterPro" id="IPR008966">
    <property type="entry name" value="Adhesion_dom_sf"/>
</dbReference>
<dbReference type="EMBL" id="JAKNRV010000312">
    <property type="protein sequence ID" value="MCK1787204.1"/>
    <property type="molecule type" value="Genomic_DNA"/>
</dbReference>
<comment type="caution">
    <text evidence="2">The sequence shown here is derived from an EMBL/GenBank/DDBJ whole genome shotgun (WGS) entry which is preliminary data.</text>
</comment>
<dbReference type="Proteomes" id="UP001317085">
    <property type="component" value="Unassembled WGS sequence"/>
</dbReference>
<sequence length="206" mass="21547">MKTPIKTLIACCLIGSFSPAFAASTVDLTVKGLIVPSACTPSLSANTVDVGRVSVKDLNQDTRTQLTPTTLQLGIDCESATLFAMQTTDNRADSGANGEYGIGKTIPGERIGGYYMSLDSGVADGAAVTPIFSFDGVTWATMDPDTGWSTTIMVSIRDPGAARVPVPAKNTQMALSVNPFILPAKNMTITEDTAIDGSATIEVKYL</sequence>
<reference evidence="2 3" key="1">
    <citation type="submission" date="2022-02" db="EMBL/GenBank/DDBJ databases">
        <title>Comparative genomics of the first Antarctic Pseudomonas spp. capable of biotransforming 2,4,6-Trinitrotoluene.</title>
        <authorList>
            <person name="Cabrera M.A."/>
            <person name="Marquez S.L."/>
            <person name="Perez-Donoso J.M."/>
        </authorList>
    </citation>
    <scope>NUCLEOTIDE SEQUENCE [LARGE SCALE GENOMIC DNA]</scope>
    <source>
        <strain evidence="2 3">TNT11</strain>
    </source>
</reference>
<accession>A0ABT0EN97</accession>
<evidence type="ECO:0000313" key="2">
    <source>
        <dbReference type="EMBL" id="MCK1787204.1"/>
    </source>
</evidence>
<evidence type="ECO:0000313" key="3">
    <source>
        <dbReference type="Proteomes" id="UP001317085"/>
    </source>
</evidence>
<dbReference type="Pfam" id="PF06551">
    <property type="entry name" value="DUF1120"/>
    <property type="match status" value="1"/>
</dbReference>
<dbReference type="RefSeq" id="WP_247406157.1">
    <property type="nucleotide sequence ID" value="NZ_JAKNRV010000312.1"/>
</dbReference>
<proteinExistence type="predicted"/>
<keyword evidence="1" id="KW-0732">Signal</keyword>
<protein>
    <submittedName>
        <fullName evidence="2">DUF1120 domain-containing protein</fullName>
    </submittedName>
</protein>
<organism evidence="2 3">
    <name type="scientific">Pseudomonas emilianonis</name>
    <dbReference type="NCBI Taxonomy" id="2915812"/>
    <lineage>
        <taxon>Bacteria</taxon>
        <taxon>Pseudomonadati</taxon>
        <taxon>Pseudomonadota</taxon>
        <taxon>Gammaproteobacteria</taxon>
        <taxon>Pseudomonadales</taxon>
        <taxon>Pseudomonadaceae</taxon>
        <taxon>Pseudomonas</taxon>
    </lineage>
</organism>